<dbReference type="PANTHER" id="PTHR46680">
    <property type="entry name" value="NF-KAPPA-B INHIBITOR ALPHA"/>
    <property type="match status" value="1"/>
</dbReference>
<dbReference type="Pfam" id="PF12796">
    <property type="entry name" value="Ank_2"/>
    <property type="match status" value="1"/>
</dbReference>
<dbReference type="OrthoDB" id="194358at2759"/>
<feature type="compositionally biased region" description="Basic residues" evidence="4">
    <location>
        <begin position="58"/>
        <end position="72"/>
    </location>
</feature>
<dbReference type="AlphaFoldDB" id="A0A2J6RU00"/>
<evidence type="ECO:0000256" key="2">
    <source>
        <dbReference type="ARBA" id="ARBA00023043"/>
    </source>
</evidence>
<dbReference type="EMBL" id="KZ613943">
    <property type="protein sequence ID" value="PMD41992.1"/>
    <property type="molecule type" value="Genomic_DNA"/>
</dbReference>
<evidence type="ECO:0000256" key="4">
    <source>
        <dbReference type="SAM" id="MobiDB-lite"/>
    </source>
</evidence>
<keyword evidence="1" id="KW-0677">Repeat</keyword>
<dbReference type="GO" id="GO:0051059">
    <property type="term" value="F:NF-kappaB binding"/>
    <property type="evidence" value="ECO:0007669"/>
    <property type="project" value="TreeGrafter"/>
</dbReference>
<evidence type="ECO:0000256" key="1">
    <source>
        <dbReference type="ARBA" id="ARBA00022737"/>
    </source>
</evidence>
<dbReference type="SUPFAM" id="SSF48403">
    <property type="entry name" value="Ankyrin repeat"/>
    <property type="match status" value="1"/>
</dbReference>
<dbReference type="Gene3D" id="1.25.40.20">
    <property type="entry name" value="Ankyrin repeat-containing domain"/>
    <property type="match status" value="2"/>
</dbReference>
<dbReference type="STRING" id="1149755.A0A2J6RU00"/>
<feature type="region of interest" description="Disordered" evidence="4">
    <location>
        <begin position="181"/>
        <end position="205"/>
    </location>
</feature>
<proteinExistence type="predicted"/>
<protein>
    <submittedName>
        <fullName evidence="5">Ankyrin</fullName>
    </submittedName>
</protein>
<dbReference type="PANTHER" id="PTHR46680:SF3">
    <property type="entry name" value="NF-KAPPA-B INHIBITOR CACTUS"/>
    <property type="match status" value="1"/>
</dbReference>
<accession>A0A2J6RU00</accession>
<name>A0A2J6RU00_HYAVF</name>
<reference evidence="5 6" key="1">
    <citation type="submission" date="2016-04" db="EMBL/GenBank/DDBJ databases">
        <title>A degradative enzymes factory behind the ericoid mycorrhizal symbiosis.</title>
        <authorList>
            <consortium name="DOE Joint Genome Institute"/>
            <person name="Martino E."/>
            <person name="Morin E."/>
            <person name="Grelet G."/>
            <person name="Kuo A."/>
            <person name="Kohler A."/>
            <person name="Daghino S."/>
            <person name="Barry K."/>
            <person name="Choi C."/>
            <person name="Cichocki N."/>
            <person name="Clum A."/>
            <person name="Copeland A."/>
            <person name="Hainaut M."/>
            <person name="Haridas S."/>
            <person name="Labutti K."/>
            <person name="Lindquist E."/>
            <person name="Lipzen A."/>
            <person name="Khouja H.-R."/>
            <person name="Murat C."/>
            <person name="Ohm R."/>
            <person name="Olson A."/>
            <person name="Spatafora J."/>
            <person name="Veneault-Fourrey C."/>
            <person name="Henrissat B."/>
            <person name="Grigoriev I."/>
            <person name="Martin F."/>
            <person name="Perotto S."/>
        </authorList>
    </citation>
    <scope>NUCLEOTIDE SEQUENCE [LARGE SCALE GENOMIC DNA]</scope>
    <source>
        <strain evidence="5 6">F</strain>
    </source>
</reference>
<gene>
    <name evidence="5" type="ORF">L207DRAFT_305006</name>
</gene>
<dbReference type="InterPro" id="IPR036770">
    <property type="entry name" value="Ankyrin_rpt-contain_sf"/>
</dbReference>
<dbReference type="GO" id="GO:0005829">
    <property type="term" value="C:cytosol"/>
    <property type="evidence" value="ECO:0007669"/>
    <property type="project" value="TreeGrafter"/>
</dbReference>
<feature type="region of interest" description="Disordered" evidence="4">
    <location>
        <begin position="1"/>
        <end position="72"/>
    </location>
</feature>
<dbReference type="GO" id="GO:0071356">
    <property type="term" value="P:cellular response to tumor necrosis factor"/>
    <property type="evidence" value="ECO:0007669"/>
    <property type="project" value="TreeGrafter"/>
</dbReference>
<keyword evidence="6" id="KW-1185">Reference proteome</keyword>
<dbReference type="Proteomes" id="UP000235786">
    <property type="component" value="Unassembled WGS sequence"/>
</dbReference>
<evidence type="ECO:0000256" key="3">
    <source>
        <dbReference type="PROSITE-ProRule" id="PRU00023"/>
    </source>
</evidence>
<evidence type="ECO:0000313" key="6">
    <source>
        <dbReference type="Proteomes" id="UP000235786"/>
    </source>
</evidence>
<feature type="compositionally biased region" description="Basic and acidic residues" evidence="4">
    <location>
        <begin position="274"/>
        <end position="286"/>
    </location>
</feature>
<dbReference type="SMART" id="SM00248">
    <property type="entry name" value="ANK"/>
    <property type="match status" value="4"/>
</dbReference>
<dbReference type="InterPro" id="IPR002110">
    <property type="entry name" value="Ankyrin_rpt"/>
</dbReference>
<feature type="region of interest" description="Disordered" evidence="4">
    <location>
        <begin position="267"/>
        <end position="293"/>
    </location>
</feature>
<sequence>MELSKENSKKSSLASSDERPVSQHRLEITSSDNSPPRSGLSRLECQNQKSSVVEHGSTHIHKRAKRMGRPRNHWTPTRVRKLVRLYLLTSLDVCEIGSVLRADDFQPSKRDVQRQLETLLQARPNLTRSVPHIMRTRFRLIQECKELRSMEREKRSSLSKRNSLPIDDTITLASCQSSISEHSSIDARIPQPNQSSKPYPSPETTIGTLSPQNMREDMASPGLFFAGAVTSVDTGLATPSPEGYPNSLVESARTTAVMKSDIVYQHAKSPANAEEEKSLLSTDTDHRSRRSGTSLRSLKKRLLFKHPASMVNDVINDVKSLLERLTVSDASTTSIHRSEIVSAKHVPSMWIPIKSQHAVMLPGFFHQFCWEHINLNVLQCCDDVKNPCTLGPIFQPTGKETHRTIRSDVLFRIRACSVRKDDLAELDVFGNSVLHIAASLGAPPNYLDHLVKQGADVTRLNNANQTFIHLMCLSDDSQIGDFRFLLKSLARRSFNFLQQDDNGQTAIHAITASSTTENILVKIVQSFQFCGIDIPNCRDNLGHTVADQLRGDARSQTIGLDKTKAGKVVGSPAPVTAIPTPSERMKDYEIINKIGRHGSIETMEDLQGYELHADLLRTINRAGDEPSFEDSDGRNGLHCLAEVSLDLHNPLNDPQQMSNPSSSPGRDTYLDGLITAGVDPNSHDKHGETPLMSFISTRRRDEDDPSTIRLLLRLFIAGASLNRRNRQGETLLHIAVSLGNRAATKFLISHGANIHARTGEGIGVVACGLGASDKAASETELYAQIMLCVALVGSARELLLLRLFFRSGRLQNSN</sequence>
<feature type="compositionally biased region" description="Basic and acidic residues" evidence="4">
    <location>
        <begin position="16"/>
        <end position="27"/>
    </location>
</feature>
<dbReference type="PROSITE" id="PS50088">
    <property type="entry name" value="ANK_REPEAT"/>
    <property type="match status" value="2"/>
</dbReference>
<feature type="compositionally biased region" description="Polar residues" evidence="4">
    <location>
        <begin position="191"/>
        <end position="205"/>
    </location>
</feature>
<organism evidence="5 6">
    <name type="scientific">Hyaloscypha variabilis (strain UAMH 11265 / GT02V1 / F)</name>
    <name type="common">Meliniomyces variabilis</name>
    <dbReference type="NCBI Taxonomy" id="1149755"/>
    <lineage>
        <taxon>Eukaryota</taxon>
        <taxon>Fungi</taxon>
        <taxon>Dikarya</taxon>
        <taxon>Ascomycota</taxon>
        <taxon>Pezizomycotina</taxon>
        <taxon>Leotiomycetes</taxon>
        <taxon>Helotiales</taxon>
        <taxon>Hyaloscyphaceae</taxon>
        <taxon>Hyaloscypha</taxon>
        <taxon>Hyaloscypha variabilis</taxon>
    </lineage>
</organism>
<feature type="repeat" description="ANK" evidence="3">
    <location>
        <begin position="429"/>
        <end position="462"/>
    </location>
</feature>
<keyword evidence="2 3" id="KW-0040">ANK repeat</keyword>
<dbReference type="InterPro" id="IPR051070">
    <property type="entry name" value="NF-kappa-B_inhibitor"/>
</dbReference>
<dbReference type="PROSITE" id="PS50297">
    <property type="entry name" value="ANK_REP_REGION"/>
    <property type="match status" value="2"/>
</dbReference>
<evidence type="ECO:0000313" key="5">
    <source>
        <dbReference type="EMBL" id="PMD41992.1"/>
    </source>
</evidence>
<feature type="repeat" description="ANK" evidence="3">
    <location>
        <begin position="727"/>
        <end position="759"/>
    </location>
</feature>